<accession>F4RMB6</accession>
<dbReference type="KEGG" id="mlr:MELLADRAFT_63343"/>
<feature type="region of interest" description="Disordered" evidence="1">
    <location>
        <begin position="45"/>
        <end position="65"/>
    </location>
</feature>
<protein>
    <recommendedName>
        <fullName evidence="5">Secreted protein</fullName>
    </recommendedName>
</protein>
<keyword evidence="2" id="KW-0732">Signal</keyword>
<feature type="chain" id="PRO_5003321682" description="Secreted protein" evidence="2">
    <location>
        <begin position="20"/>
        <end position="445"/>
    </location>
</feature>
<evidence type="ECO:0008006" key="5">
    <source>
        <dbReference type="Google" id="ProtNLM"/>
    </source>
</evidence>
<feature type="region of interest" description="Disordered" evidence="1">
    <location>
        <begin position="116"/>
        <end position="135"/>
    </location>
</feature>
<keyword evidence="4" id="KW-1185">Reference proteome</keyword>
<reference evidence="4" key="1">
    <citation type="journal article" date="2011" name="Proc. Natl. Acad. Sci. U.S.A.">
        <title>Obligate biotrophy features unraveled by the genomic analysis of rust fungi.</title>
        <authorList>
            <person name="Duplessis S."/>
            <person name="Cuomo C.A."/>
            <person name="Lin Y.-C."/>
            <person name="Aerts A."/>
            <person name="Tisserant E."/>
            <person name="Veneault-Fourrey C."/>
            <person name="Joly D.L."/>
            <person name="Hacquard S."/>
            <person name="Amselem J."/>
            <person name="Cantarel B.L."/>
            <person name="Chiu R."/>
            <person name="Coutinho P.M."/>
            <person name="Feau N."/>
            <person name="Field M."/>
            <person name="Frey P."/>
            <person name="Gelhaye E."/>
            <person name="Goldberg J."/>
            <person name="Grabherr M.G."/>
            <person name="Kodira C.D."/>
            <person name="Kohler A."/>
            <person name="Kuees U."/>
            <person name="Lindquist E.A."/>
            <person name="Lucas S.M."/>
            <person name="Mago R."/>
            <person name="Mauceli E."/>
            <person name="Morin E."/>
            <person name="Murat C."/>
            <person name="Pangilinan J.L."/>
            <person name="Park R."/>
            <person name="Pearson M."/>
            <person name="Quesneville H."/>
            <person name="Rouhier N."/>
            <person name="Sakthikumar S."/>
            <person name="Salamov A.A."/>
            <person name="Schmutz J."/>
            <person name="Selles B."/>
            <person name="Shapiro H."/>
            <person name="Tanguay P."/>
            <person name="Tuskan G.A."/>
            <person name="Henrissat B."/>
            <person name="Van de Peer Y."/>
            <person name="Rouze P."/>
            <person name="Ellis J.G."/>
            <person name="Dodds P.N."/>
            <person name="Schein J.E."/>
            <person name="Zhong S."/>
            <person name="Hamelin R.C."/>
            <person name="Grigoriev I.V."/>
            <person name="Szabo L.J."/>
            <person name="Martin F."/>
        </authorList>
    </citation>
    <scope>NUCLEOTIDE SEQUENCE [LARGE SCALE GENOMIC DNA]</scope>
    <source>
        <strain evidence="4">98AG31 / pathotype 3-4-7</strain>
    </source>
</reference>
<feature type="compositionally biased region" description="Polar residues" evidence="1">
    <location>
        <begin position="193"/>
        <end position="207"/>
    </location>
</feature>
<dbReference type="Proteomes" id="UP000001072">
    <property type="component" value="Unassembled WGS sequence"/>
</dbReference>
<proteinExistence type="predicted"/>
<dbReference type="HOGENOM" id="CLU_615502_0_0_1"/>
<evidence type="ECO:0000256" key="1">
    <source>
        <dbReference type="SAM" id="MobiDB-lite"/>
    </source>
</evidence>
<evidence type="ECO:0000256" key="2">
    <source>
        <dbReference type="SAM" id="SignalP"/>
    </source>
</evidence>
<gene>
    <name evidence="3" type="ORF">MELLADRAFT_63343</name>
</gene>
<evidence type="ECO:0000313" key="4">
    <source>
        <dbReference type="Proteomes" id="UP000001072"/>
    </source>
</evidence>
<dbReference type="RefSeq" id="XP_007410232.1">
    <property type="nucleotide sequence ID" value="XM_007410170.1"/>
</dbReference>
<feature type="compositionally biased region" description="Polar residues" evidence="1">
    <location>
        <begin position="116"/>
        <end position="129"/>
    </location>
</feature>
<feature type="region of interest" description="Disordered" evidence="1">
    <location>
        <begin position="185"/>
        <end position="216"/>
    </location>
</feature>
<dbReference type="InParanoid" id="F4RMB6"/>
<dbReference type="EMBL" id="GL883108">
    <property type="protein sequence ID" value="EGG06398.1"/>
    <property type="molecule type" value="Genomic_DNA"/>
</dbReference>
<feature type="signal peptide" evidence="2">
    <location>
        <begin position="1"/>
        <end position="19"/>
    </location>
</feature>
<dbReference type="AlphaFoldDB" id="F4RMB6"/>
<name>F4RMB6_MELLP</name>
<evidence type="ECO:0000313" key="3">
    <source>
        <dbReference type="EMBL" id="EGG06398.1"/>
    </source>
</evidence>
<dbReference type="VEuPathDB" id="FungiDB:MELLADRAFT_63343"/>
<organism evidence="4">
    <name type="scientific">Melampsora larici-populina (strain 98AG31 / pathotype 3-4-7)</name>
    <name type="common">Poplar leaf rust fungus</name>
    <dbReference type="NCBI Taxonomy" id="747676"/>
    <lineage>
        <taxon>Eukaryota</taxon>
        <taxon>Fungi</taxon>
        <taxon>Dikarya</taxon>
        <taxon>Basidiomycota</taxon>
        <taxon>Pucciniomycotina</taxon>
        <taxon>Pucciniomycetes</taxon>
        <taxon>Pucciniales</taxon>
        <taxon>Melampsoraceae</taxon>
        <taxon>Melampsora</taxon>
    </lineage>
</organism>
<dbReference type="GeneID" id="18930073"/>
<sequence length="445" mass="50836">MKPIQTTVLIFNWPMLLSAMGVWDLSELSNTIGLPVATTESHVGALSHLSKPKPHDTSSQPSVSSHILPVADEQPLETLTNSFDHLEITQPVFPNSEAYHESERFSYFGLQGSSSTSNPLLQDSTSASLVNEEPRKRAPVPLLESGLLKRPANTHEEFEYQPSRKKLLRGPTSFDIGQVEKYPPSVYTDFHTSDSSTRPNQQPSTLQFKPLPSSALDSEMHHDFNLEELRFEPNIANIPFDIENQQSTLAIQRYYGKAWPQEKQNKEKLRNKHFEGNLDQKLVPNSNHQLDSPRALIDRIQREFESSSDSLPMNEVLDNYLDILTICSEVISSNGIPTNMEKDVRDGYKWLKEEFKRGLQISYQKQSGGFKSIVHRSYWLGNRSYKTNYEIMAAKYVLEFMRQERDHWIEHLTPRIARELLARTLLISAKRVRPLKYSGGPGRIS</sequence>